<keyword evidence="3" id="KW-1185">Reference proteome</keyword>
<sequence length="151" mass="16618">MTRMDIAALAPAAYRALTALDSRSEQNGGLPIGLLNLVRLRVSQINGCAYCVDLHSHDLAKAGENPARIYAVGAWDEGPFFSPAERAAFELAESMTRLSEGMPRVPDEVWERATVHYDEAQLAQLVMVITTINAWNRVAVTVRMVPESYAE</sequence>
<dbReference type="Pfam" id="PF02627">
    <property type="entry name" value="CMD"/>
    <property type="match status" value="1"/>
</dbReference>
<dbReference type="Gene3D" id="1.20.1290.10">
    <property type="entry name" value="AhpD-like"/>
    <property type="match status" value="1"/>
</dbReference>
<dbReference type="RefSeq" id="WP_111255665.1">
    <property type="nucleotide sequence ID" value="NZ_POTW01000036.1"/>
</dbReference>
<keyword evidence="2" id="KW-0575">Peroxidase</keyword>
<dbReference type="InterPro" id="IPR004675">
    <property type="entry name" value="AhpD_core"/>
</dbReference>
<keyword evidence="2" id="KW-0560">Oxidoreductase</keyword>
<dbReference type="AlphaFoldDB" id="A0A2W2BBA9"/>
<dbReference type="InterPro" id="IPR003779">
    <property type="entry name" value="CMD-like"/>
</dbReference>
<evidence type="ECO:0000313" key="3">
    <source>
        <dbReference type="Proteomes" id="UP000248764"/>
    </source>
</evidence>
<dbReference type="NCBIfam" id="TIGR00778">
    <property type="entry name" value="ahpD_dom"/>
    <property type="match status" value="1"/>
</dbReference>
<organism evidence="2 3">
    <name type="scientific">Jiangella anatolica</name>
    <dbReference type="NCBI Taxonomy" id="2670374"/>
    <lineage>
        <taxon>Bacteria</taxon>
        <taxon>Bacillati</taxon>
        <taxon>Actinomycetota</taxon>
        <taxon>Actinomycetes</taxon>
        <taxon>Jiangellales</taxon>
        <taxon>Jiangellaceae</taxon>
        <taxon>Jiangella</taxon>
    </lineage>
</organism>
<accession>A0A2W2BBA9</accession>
<feature type="domain" description="Carboxymuconolactone decarboxylase-like" evidence="1">
    <location>
        <begin position="11"/>
        <end position="93"/>
    </location>
</feature>
<reference evidence="2 3" key="1">
    <citation type="submission" date="2018-01" db="EMBL/GenBank/DDBJ databases">
        <title>Draft genome sequence of Jiangella sp. GTF31.</title>
        <authorList>
            <person name="Sahin N."/>
            <person name="Ay H."/>
            <person name="Saygin H."/>
        </authorList>
    </citation>
    <scope>NUCLEOTIDE SEQUENCE [LARGE SCALE GENOMIC DNA]</scope>
    <source>
        <strain evidence="2 3">GTF31</strain>
    </source>
</reference>
<dbReference type="GO" id="GO:0051920">
    <property type="term" value="F:peroxiredoxin activity"/>
    <property type="evidence" value="ECO:0007669"/>
    <property type="project" value="InterPro"/>
</dbReference>
<evidence type="ECO:0000313" key="2">
    <source>
        <dbReference type="EMBL" id="PZF82550.1"/>
    </source>
</evidence>
<dbReference type="PANTHER" id="PTHR34846:SF10">
    <property type="entry name" value="CYTOPLASMIC PROTEIN"/>
    <property type="match status" value="1"/>
</dbReference>
<dbReference type="EMBL" id="POTW01000036">
    <property type="protein sequence ID" value="PZF82550.1"/>
    <property type="molecule type" value="Genomic_DNA"/>
</dbReference>
<name>A0A2W2BBA9_9ACTN</name>
<comment type="caution">
    <text evidence="2">The sequence shown here is derived from an EMBL/GenBank/DDBJ whole genome shotgun (WGS) entry which is preliminary data.</text>
</comment>
<dbReference type="SUPFAM" id="SSF69118">
    <property type="entry name" value="AhpD-like"/>
    <property type="match status" value="1"/>
</dbReference>
<dbReference type="InterPro" id="IPR029032">
    <property type="entry name" value="AhpD-like"/>
</dbReference>
<protein>
    <submittedName>
        <fullName evidence="2">Alkylhydroperoxidase</fullName>
    </submittedName>
</protein>
<proteinExistence type="predicted"/>
<dbReference type="PANTHER" id="PTHR34846">
    <property type="entry name" value="4-CARBOXYMUCONOLACTONE DECARBOXYLASE FAMILY PROTEIN (AFU_ORTHOLOGUE AFUA_6G11590)"/>
    <property type="match status" value="1"/>
</dbReference>
<evidence type="ECO:0000259" key="1">
    <source>
        <dbReference type="Pfam" id="PF02627"/>
    </source>
</evidence>
<dbReference type="Proteomes" id="UP000248764">
    <property type="component" value="Unassembled WGS sequence"/>
</dbReference>
<gene>
    <name evidence="2" type="ORF">C1I92_16065</name>
</gene>